<dbReference type="RefSeq" id="WP_131913690.1">
    <property type="nucleotide sequence ID" value="NZ_OU594967.1"/>
</dbReference>
<dbReference type="Gene3D" id="1.10.1240.20">
    <property type="entry name" value="Lytic transglycosylase, superhelical linker domain"/>
    <property type="match status" value="1"/>
</dbReference>
<proteinExistence type="inferred from homology"/>
<evidence type="ECO:0000256" key="1">
    <source>
        <dbReference type="ARBA" id="ARBA00007734"/>
    </source>
</evidence>
<dbReference type="PANTHER" id="PTHR37423">
    <property type="entry name" value="SOLUBLE LYTIC MUREIN TRANSGLYCOSYLASE-RELATED"/>
    <property type="match status" value="1"/>
</dbReference>
<dbReference type="OrthoDB" id="92254at2"/>
<dbReference type="Gene3D" id="1.25.20.10">
    <property type="entry name" value="Bacterial muramidases"/>
    <property type="match status" value="1"/>
</dbReference>
<gene>
    <name evidence="6" type="ORF">EV690_2943</name>
</gene>
<dbReference type="Proteomes" id="UP000295565">
    <property type="component" value="Unassembled WGS sequence"/>
</dbReference>
<dbReference type="CDD" id="cd13401">
    <property type="entry name" value="Slt70-like"/>
    <property type="match status" value="1"/>
</dbReference>
<name>A0A4R1J9F1_9GAMM</name>
<comment type="caution">
    <text evidence="6">The sequence shown here is derived from an EMBL/GenBank/DDBJ whole genome shotgun (WGS) entry which is preliminary data.</text>
</comment>
<evidence type="ECO:0000313" key="6">
    <source>
        <dbReference type="EMBL" id="TCK47235.1"/>
    </source>
</evidence>
<dbReference type="GO" id="GO:0042597">
    <property type="term" value="C:periplasmic space"/>
    <property type="evidence" value="ECO:0007669"/>
    <property type="project" value="InterPro"/>
</dbReference>
<accession>A0A4R1J9F1</accession>
<evidence type="ECO:0000313" key="7">
    <source>
        <dbReference type="Proteomes" id="UP000295565"/>
    </source>
</evidence>
<dbReference type="Gene3D" id="1.10.530.10">
    <property type="match status" value="1"/>
</dbReference>
<dbReference type="PANTHER" id="PTHR37423:SF5">
    <property type="entry name" value="SOLUBLE LYTIC MUREIN TRANSGLYCOSYLASE"/>
    <property type="match status" value="1"/>
</dbReference>
<dbReference type="InterPro" id="IPR008939">
    <property type="entry name" value="Lytic_TGlycosylase_superhlx_U"/>
</dbReference>
<reference evidence="6 7" key="1">
    <citation type="submission" date="2019-03" db="EMBL/GenBank/DDBJ databases">
        <title>Genomic Encyclopedia of Type Strains, Phase IV (KMG-IV): sequencing the most valuable type-strain genomes for metagenomic binning, comparative biology and taxonomic classification.</title>
        <authorList>
            <person name="Goeker M."/>
        </authorList>
    </citation>
    <scope>NUCLEOTIDE SEQUENCE [LARGE SCALE GENOMIC DNA]</scope>
    <source>
        <strain evidence="6 7">DSM 18577</strain>
    </source>
</reference>
<dbReference type="SUPFAM" id="SSF48435">
    <property type="entry name" value="Bacterial muramidases"/>
    <property type="match status" value="1"/>
</dbReference>
<dbReference type="InterPro" id="IPR012289">
    <property type="entry name" value="Lytic_TGlycosylase_superhlx_L"/>
</dbReference>
<feature type="chain" id="PRO_5020239328" evidence="3">
    <location>
        <begin position="26"/>
        <end position="648"/>
    </location>
</feature>
<dbReference type="GO" id="GO:0004553">
    <property type="term" value="F:hydrolase activity, hydrolyzing O-glycosyl compounds"/>
    <property type="evidence" value="ECO:0007669"/>
    <property type="project" value="InterPro"/>
</dbReference>
<sequence>MRYKQAFILVLVFSICLMMAERAFANDSLAQQRLLYQQARDAQKQGNWSVSRQLMSHLKDYPLYSYLRFYDLLAHLDISHYQQIKDFRATYRQLPITDILERRYMFVLARGHHWAKLLDFFAKEPNTPSLKCSYFYAHYKLGQKSLAFRGAKKMWLYGYSRPQSCDPLFAALSRSGHLTARMVWQRYLLAYENYQGRLQNYLERRLSGKYRLAAKILKRDDANPENLLHRSAKLSALHQQSLTLVLKRLTWQQPRLAVAIFNRYANALKSNNHSNNALIIQLVRSVIRYPDSKLLDWADAQLYHHRDLTTLQRRIRLALAQQNWADVAKFLSWLPKKTYHKDVWQYWQARVDGKQGKSDKAHQIFKKIAKQRSYYGFLSAQRLGLNYHFNRAILPANMPNDALRNPMWQQVRELMFQQDFRQAYRLWQVFLTRQSKQQLRWGVEAMQNGWPQLAIYSTIHAKAWDMLDLRFPFAYQHIFTKQAHRFAINPLLAMALARQESGFYRFAHSHVGARGLMQITTSTARHLLAKQGKKLRSVTQLYNPKLNIELGSFYLSKLLDRYQGNRFVAMAAYNAGPSRIDQWFDRFGSLPADIWIEVIPFNETRRYVKNILSFQLIYAYNSGQQLALIKDSEVHVNPTAILAKDSDE</sequence>
<dbReference type="InterPro" id="IPR008258">
    <property type="entry name" value="Transglycosylase_SLT_dom_1"/>
</dbReference>
<dbReference type="Pfam" id="PF14718">
    <property type="entry name" value="SLT_L"/>
    <property type="match status" value="1"/>
</dbReference>
<keyword evidence="2 3" id="KW-0732">Signal</keyword>
<evidence type="ECO:0000256" key="3">
    <source>
        <dbReference type="SAM" id="SignalP"/>
    </source>
</evidence>
<feature type="domain" description="Lytic transglycosylase superhelical linker" evidence="5">
    <location>
        <begin position="406"/>
        <end position="467"/>
    </location>
</feature>
<dbReference type="SUPFAM" id="SSF53955">
    <property type="entry name" value="Lysozyme-like"/>
    <property type="match status" value="1"/>
</dbReference>
<dbReference type="AlphaFoldDB" id="A0A4R1J9F1"/>
<comment type="similarity">
    <text evidence="1">Belongs to the transglycosylase Slt family.</text>
</comment>
<dbReference type="InterPro" id="IPR037061">
    <property type="entry name" value="Lytic_TGlycoase_superhlx_L_sf"/>
</dbReference>
<feature type="signal peptide" evidence="3">
    <location>
        <begin position="1"/>
        <end position="25"/>
    </location>
</feature>
<evidence type="ECO:0000259" key="4">
    <source>
        <dbReference type="Pfam" id="PF01464"/>
    </source>
</evidence>
<evidence type="ECO:0000256" key="2">
    <source>
        <dbReference type="ARBA" id="ARBA00022729"/>
    </source>
</evidence>
<organism evidence="6 7">
    <name type="scientific">Celerinatantimonas diazotrophica</name>
    <dbReference type="NCBI Taxonomy" id="412034"/>
    <lineage>
        <taxon>Bacteria</taxon>
        <taxon>Pseudomonadati</taxon>
        <taxon>Pseudomonadota</taxon>
        <taxon>Gammaproteobacteria</taxon>
        <taxon>Celerinatantimonadaceae</taxon>
        <taxon>Celerinatantimonas</taxon>
    </lineage>
</organism>
<dbReference type="Pfam" id="PF01464">
    <property type="entry name" value="SLT"/>
    <property type="match status" value="1"/>
</dbReference>
<feature type="domain" description="Transglycosylase SLT" evidence="4">
    <location>
        <begin position="479"/>
        <end position="593"/>
    </location>
</feature>
<keyword evidence="7" id="KW-1185">Reference proteome</keyword>
<protein>
    <submittedName>
        <fullName evidence="6">Soluble lytic murein transglycosylase</fullName>
    </submittedName>
</protein>
<dbReference type="InterPro" id="IPR023346">
    <property type="entry name" value="Lysozyme-like_dom_sf"/>
</dbReference>
<evidence type="ECO:0000259" key="5">
    <source>
        <dbReference type="Pfam" id="PF14718"/>
    </source>
</evidence>
<dbReference type="EMBL" id="SMGD01000015">
    <property type="protein sequence ID" value="TCK47235.1"/>
    <property type="molecule type" value="Genomic_DNA"/>
</dbReference>